<dbReference type="PATRIC" id="fig|888050.3.peg.1856"/>
<dbReference type="Proteomes" id="UP000013015">
    <property type="component" value="Unassembled WGS sequence"/>
</dbReference>
<dbReference type="HOGENOM" id="CLU_493208_0_0_11"/>
<dbReference type="AlphaFoldDB" id="N6X0T1"/>
<comment type="caution">
    <text evidence="1">The sequence shown here is derived from an EMBL/GenBank/DDBJ whole genome shotgun (WGS) entry which is preliminary data.</text>
</comment>
<keyword evidence="2" id="KW-1185">Reference proteome</keyword>
<organism evidence="1 2">
    <name type="scientific">Schaalia cardiffensis F0333</name>
    <dbReference type="NCBI Taxonomy" id="888050"/>
    <lineage>
        <taxon>Bacteria</taxon>
        <taxon>Bacillati</taxon>
        <taxon>Actinomycetota</taxon>
        <taxon>Actinomycetes</taxon>
        <taxon>Actinomycetales</taxon>
        <taxon>Actinomycetaceae</taxon>
        <taxon>Schaalia</taxon>
    </lineage>
</organism>
<name>N6X0T1_9ACTO</name>
<dbReference type="eggNOG" id="ENOG502Z8G1">
    <property type="taxonomic scope" value="Bacteria"/>
</dbReference>
<protein>
    <submittedName>
        <fullName evidence="1">Uncharacterized protein</fullName>
    </submittedName>
</protein>
<dbReference type="EMBL" id="AQHZ01000029">
    <property type="protein sequence ID" value="ENO17396.1"/>
    <property type="molecule type" value="Genomic_DNA"/>
</dbReference>
<sequence>MTDGESFDKDTPFVRYEMVFPKKQLLPGFFGSNPLKGNEPTVDSGAYSNVADHLSDQIDWEPHVDKADRTDYIVAVSSGIIAGIIDILLTGEFSLDRANEWGSDKVEKIVLKVAKAEGYNGDDLNKAIKTLEENHPLASDGNTNDWGGGRQHHFRDFAHHLSIGGLAMSIFTQFSGFSIGTDTNGALAIIPIPESHRQYLGKSTQEKIVFGTIEWFFHMVSDAAGSSGNGGKGTGIPGPLLSLLKEFSSLPFFKDSKSDDLSFRLWLSKLFNGTLLADHDANGKIIKGTERRFDLRTEIGILEEVGRMAAPVLINQCIVRGAYFCRRLFREIESLDIRSFGDLGRIAPEDILPWGTPAMHRMVTVSSGVFSGIDFADALVRAIPAKDPVKFFLHINYVGVASFVVACVVDAKATFSDRKLEEGERPEDSYERKLASLGCLKLDFEKARVLHSIMYQLVAYDIELEKRDKRKARKQKWLEEWSDKIVETTNTVWAAGAEYFLNDAPLYDEIERLRKEDEDDTWLWLVAMEAARFEPYRFFHSKNDRMHKGLKPCSNYAKDVFCVRQGSVSFGSLKNLTRPWAQRAAAWTDP</sequence>
<reference evidence="1 2" key="1">
    <citation type="submission" date="2013-03" db="EMBL/GenBank/DDBJ databases">
        <title>Reference genome for the Human Microbiome Project.</title>
        <authorList>
            <person name="Aqrawi P."/>
            <person name="Ayvaz T."/>
            <person name="Bess C."/>
            <person name="Blankenburg K."/>
            <person name="Coyle M."/>
            <person name="Deng J."/>
            <person name="Forbes L."/>
            <person name="Fowler G."/>
            <person name="Francisco L."/>
            <person name="Fu Q."/>
            <person name="Gibbs R."/>
            <person name="Gross S."/>
            <person name="Gubbala S."/>
            <person name="Hale W."/>
            <person name="Hemphill L."/>
            <person name="Highlander S."/>
            <person name="Hirani K."/>
            <person name="Jackson L."/>
            <person name="Jakkamsetti A."/>
            <person name="Javaid M."/>
            <person name="Jayaseelan J.C."/>
            <person name="Jiang H."/>
            <person name="Joshi V."/>
            <person name="Korchina V."/>
            <person name="Kovar C."/>
            <person name="Lara F."/>
            <person name="Lee S."/>
            <person name="Liu Y."/>
            <person name="Mata R."/>
            <person name="Mathew T."/>
            <person name="Munidasa M."/>
            <person name="Muzny D."/>
            <person name="Nazareth L."/>
            <person name="Ngo R."/>
            <person name="Nguyen L."/>
            <person name="Nguyen N."/>
            <person name="Okwuonu G."/>
            <person name="Ongeri F."/>
            <person name="Palculict T."/>
            <person name="Patil S."/>
            <person name="Petrosino J."/>
            <person name="Pham C."/>
            <person name="Pham P."/>
            <person name="Pu L.-L."/>
            <person name="Qin X."/>
            <person name="Qu J."/>
            <person name="Reid J."/>
            <person name="Ross M."/>
            <person name="Ruth R."/>
            <person name="Saada N."/>
            <person name="San Lucas F."/>
            <person name="Santibanez J."/>
            <person name="Shang Y."/>
            <person name="Simmons D."/>
            <person name="Song X.-Z."/>
            <person name="Tang L.-Y."/>
            <person name="Thornton R."/>
            <person name="Warren J."/>
            <person name="Weissenberger G."/>
            <person name="Wilczek-Boney K."/>
            <person name="Worley K."/>
            <person name="Youmans B."/>
            <person name="Zhang J."/>
            <person name="Zhang L."/>
            <person name="Zhao Z."/>
            <person name="Zhou C."/>
            <person name="Zhu D."/>
            <person name="Zhu Y."/>
        </authorList>
    </citation>
    <scope>NUCLEOTIDE SEQUENCE [LARGE SCALE GENOMIC DNA]</scope>
    <source>
        <strain evidence="1 2">F0333</strain>
    </source>
</reference>
<evidence type="ECO:0000313" key="2">
    <source>
        <dbReference type="Proteomes" id="UP000013015"/>
    </source>
</evidence>
<evidence type="ECO:0000313" key="1">
    <source>
        <dbReference type="EMBL" id="ENO17396.1"/>
    </source>
</evidence>
<dbReference type="RefSeq" id="WP_005965030.1">
    <property type="nucleotide sequence ID" value="NZ_CP040505.1"/>
</dbReference>
<gene>
    <name evidence="1" type="ORF">HMPREF9004_1938</name>
</gene>
<dbReference type="STRING" id="888050.HMPREF9004_1938"/>
<proteinExistence type="predicted"/>
<accession>N6X0T1</accession>